<dbReference type="AlphaFoldDB" id="A0ABD1YKN6"/>
<keyword evidence="2" id="KW-1185">Reference proteome</keyword>
<name>A0ABD1YKN6_9MARC</name>
<evidence type="ECO:0000313" key="2">
    <source>
        <dbReference type="Proteomes" id="UP001605036"/>
    </source>
</evidence>
<dbReference type="EMBL" id="JBHFFA010000004">
    <property type="protein sequence ID" value="KAL2631191.1"/>
    <property type="molecule type" value="Genomic_DNA"/>
</dbReference>
<protein>
    <submittedName>
        <fullName evidence="1">Uncharacterized protein</fullName>
    </submittedName>
</protein>
<sequence length="304" mass="33633">MAARTVLSTPKRIDNTRVGAKFHYPNRECSIPTGSRLLAYANVLSVRCLHQSLGRTKRVRGPMRCLSRVWCLPDQVASIRSNRPAMPVPVLRIGVRRSVVTTPKLGLVSDLQQHWERAQNLTSTRNRKLPMVGVCGGLLELTSASTSWRHDYDFVLAGEITLRGPFRFSRGAALNPRSDHTPFAFRTDRGARPKALVFILHPELSVLPRGKGRLEIYSWRLGVTAHDSNRSGRGRGEGGALCLPSRVFVNASVGASILATSMIPGYDVLVLVRLLRLLSVDLARVGVLHRLSSSWGLVPRLRVL</sequence>
<accession>A0ABD1YKN6</accession>
<proteinExistence type="predicted"/>
<organism evidence="1 2">
    <name type="scientific">Riccia fluitans</name>
    <dbReference type="NCBI Taxonomy" id="41844"/>
    <lineage>
        <taxon>Eukaryota</taxon>
        <taxon>Viridiplantae</taxon>
        <taxon>Streptophyta</taxon>
        <taxon>Embryophyta</taxon>
        <taxon>Marchantiophyta</taxon>
        <taxon>Marchantiopsida</taxon>
        <taxon>Marchantiidae</taxon>
        <taxon>Marchantiales</taxon>
        <taxon>Ricciaceae</taxon>
        <taxon>Riccia</taxon>
    </lineage>
</organism>
<dbReference type="Proteomes" id="UP001605036">
    <property type="component" value="Unassembled WGS sequence"/>
</dbReference>
<gene>
    <name evidence="1" type="ORF">R1flu_015877</name>
</gene>
<reference evidence="1 2" key="1">
    <citation type="submission" date="2024-09" db="EMBL/GenBank/DDBJ databases">
        <title>Chromosome-scale assembly of Riccia fluitans.</title>
        <authorList>
            <person name="Paukszto L."/>
            <person name="Sawicki J."/>
            <person name="Karawczyk K."/>
            <person name="Piernik-Szablinska J."/>
            <person name="Szczecinska M."/>
            <person name="Mazdziarz M."/>
        </authorList>
    </citation>
    <scope>NUCLEOTIDE SEQUENCE [LARGE SCALE GENOMIC DNA]</scope>
    <source>
        <strain evidence="1">Rf_01</strain>
        <tissue evidence="1">Aerial parts of the thallus</tissue>
    </source>
</reference>
<comment type="caution">
    <text evidence="1">The sequence shown here is derived from an EMBL/GenBank/DDBJ whole genome shotgun (WGS) entry which is preliminary data.</text>
</comment>
<evidence type="ECO:0000313" key="1">
    <source>
        <dbReference type="EMBL" id="KAL2631191.1"/>
    </source>
</evidence>